<dbReference type="GO" id="GO:0035267">
    <property type="term" value="C:NuA4 histone acetyltransferase complex"/>
    <property type="evidence" value="ECO:0007669"/>
    <property type="project" value="TreeGrafter"/>
</dbReference>
<feature type="compositionally biased region" description="Acidic residues" evidence="3">
    <location>
        <begin position="297"/>
        <end position="313"/>
    </location>
</feature>
<dbReference type="GO" id="GO:0006325">
    <property type="term" value="P:chromatin organization"/>
    <property type="evidence" value="ECO:0007669"/>
    <property type="project" value="UniProtKB-ARBA"/>
</dbReference>
<feature type="domain" description="Bromo" evidence="4">
    <location>
        <begin position="485"/>
        <end position="555"/>
    </location>
</feature>
<dbReference type="InterPro" id="IPR001487">
    <property type="entry name" value="Bromodomain"/>
</dbReference>
<feature type="compositionally biased region" description="Polar residues" evidence="3">
    <location>
        <begin position="284"/>
        <end position="295"/>
    </location>
</feature>
<sequence length="584" mass="64233">MSRARRSKSQASAAAENLAVLDKLVLAQAVWEVGTSSWLKISRLLGKHPLLAHPKTFFTAQSCHAMYDHLMREAGFETGDVTSAPHAPTHLKLAEKYYAERVAELRTLIGVEEQQFKAIVTEIDEIRAGQKDAEIEAKITGVPVSEMEAEIPAEEEPAEIAPEEDVPAEVVPETPVDEAPEAEAPEASEVEMPADAPEMPLQEEEEPPADTVDAPPTPDAIMEDVVPPPEEPKASAASTPGPEGSSPVENLDHLMQVSDDEKPLPDAPEPVLEEQPAIPETPEEATTQVEDTQPTVDDVEVEPLDAPNEAEDVDQSHSKPISQNSEALPIPESPAEETISARRSSRRRPSISVVTPAPTPAPPIKKRGRGRPHKVTSEPPEVELEQEFTPKEATPAIDEPQPEEELPISAAMRRNNSKRKASFFGGLDSPRLSKRAREDSEPVDDDEQGSTSGVLRRRPTAGRTEEQVALKRFQTVITMVHSQISQHRNGNIFHNPIKISEAPDYHDIVKRPIDLKTIKAKIKDGVIINSLEYQRDIYLMFANALMYNRPGSDVHGMAEDMMVESDSQINTFRQTEGYVRGSRV</sequence>
<keyword evidence="1 2" id="KW-0103">Bromodomain</keyword>
<protein>
    <recommendedName>
        <fullName evidence="4">Bromo domain-containing protein</fullName>
    </recommendedName>
</protein>
<keyword evidence="6" id="KW-1185">Reference proteome</keyword>
<dbReference type="Gene3D" id="1.20.920.10">
    <property type="entry name" value="Bromodomain-like"/>
    <property type="match status" value="1"/>
</dbReference>
<dbReference type="PANTHER" id="PTHR15398">
    <property type="entry name" value="BROMODOMAIN-CONTAINING PROTEIN 8"/>
    <property type="match status" value="1"/>
</dbReference>
<dbReference type="SMART" id="SM00297">
    <property type="entry name" value="BROMO"/>
    <property type="match status" value="1"/>
</dbReference>
<dbReference type="SUPFAM" id="SSF47370">
    <property type="entry name" value="Bromodomain"/>
    <property type="match status" value="1"/>
</dbReference>
<dbReference type="PANTHER" id="PTHR15398:SF4">
    <property type="entry name" value="BROMODOMAIN-CONTAINING PROTEIN 8 ISOFORM X1"/>
    <property type="match status" value="1"/>
</dbReference>
<feature type="compositionally biased region" description="Basic residues" evidence="3">
    <location>
        <begin position="364"/>
        <end position="374"/>
    </location>
</feature>
<dbReference type="AlphaFoldDB" id="A0AAD6XGJ0"/>
<comment type="caution">
    <text evidence="5">The sequence shown here is derived from an EMBL/GenBank/DDBJ whole genome shotgun (WGS) entry which is preliminary data.</text>
</comment>
<reference evidence="5" key="1">
    <citation type="submission" date="2023-03" db="EMBL/GenBank/DDBJ databases">
        <title>Massive genome expansion in bonnet fungi (Mycena s.s.) driven by repeated elements and novel gene families across ecological guilds.</title>
        <authorList>
            <consortium name="Lawrence Berkeley National Laboratory"/>
            <person name="Harder C.B."/>
            <person name="Miyauchi S."/>
            <person name="Viragh M."/>
            <person name="Kuo A."/>
            <person name="Thoen E."/>
            <person name="Andreopoulos B."/>
            <person name="Lu D."/>
            <person name="Skrede I."/>
            <person name="Drula E."/>
            <person name="Henrissat B."/>
            <person name="Morin E."/>
            <person name="Kohler A."/>
            <person name="Barry K."/>
            <person name="LaButti K."/>
            <person name="Morin E."/>
            <person name="Salamov A."/>
            <person name="Lipzen A."/>
            <person name="Mereny Z."/>
            <person name="Hegedus B."/>
            <person name="Baldrian P."/>
            <person name="Stursova M."/>
            <person name="Weitz H."/>
            <person name="Taylor A."/>
            <person name="Grigoriev I.V."/>
            <person name="Nagy L.G."/>
            <person name="Martin F."/>
            <person name="Kauserud H."/>
        </authorList>
    </citation>
    <scope>NUCLEOTIDE SEQUENCE</scope>
    <source>
        <strain evidence="5">CBHHK200</strain>
    </source>
</reference>
<evidence type="ECO:0000259" key="4">
    <source>
        <dbReference type="PROSITE" id="PS50014"/>
    </source>
</evidence>
<dbReference type="PROSITE" id="PS50014">
    <property type="entry name" value="BROMODOMAIN_2"/>
    <property type="match status" value="1"/>
</dbReference>
<feature type="compositionally biased region" description="Acidic residues" evidence="3">
    <location>
        <begin position="175"/>
        <end position="189"/>
    </location>
</feature>
<feature type="region of interest" description="Disordered" evidence="3">
    <location>
        <begin position="141"/>
        <end position="466"/>
    </location>
</feature>
<organism evidence="5 6">
    <name type="scientific">Mycena alexandri</name>
    <dbReference type="NCBI Taxonomy" id="1745969"/>
    <lineage>
        <taxon>Eukaryota</taxon>
        <taxon>Fungi</taxon>
        <taxon>Dikarya</taxon>
        <taxon>Basidiomycota</taxon>
        <taxon>Agaricomycotina</taxon>
        <taxon>Agaricomycetes</taxon>
        <taxon>Agaricomycetidae</taxon>
        <taxon>Agaricales</taxon>
        <taxon>Marasmiineae</taxon>
        <taxon>Mycenaceae</taxon>
        <taxon>Mycena</taxon>
    </lineage>
</organism>
<name>A0AAD6XGJ0_9AGAR</name>
<dbReference type="Pfam" id="PF00439">
    <property type="entry name" value="Bromodomain"/>
    <property type="match status" value="1"/>
</dbReference>
<gene>
    <name evidence="5" type="ORF">C8F04DRAFT_1058434</name>
</gene>
<feature type="compositionally biased region" description="Low complexity" evidence="3">
    <location>
        <begin position="190"/>
        <end position="200"/>
    </location>
</feature>
<evidence type="ECO:0000256" key="1">
    <source>
        <dbReference type="ARBA" id="ARBA00023117"/>
    </source>
</evidence>
<dbReference type="InterPro" id="IPR036427">
    <property type="entry name" value="Bromodomain-like_sf"/>
</dbReference>
<dbReference type="EMBL" id="JARJCM010000001">
    <property type="protein sequence ID" value="KAJ7047330.1"/>
    <property type="molecule type" value="Genomic_DNA"/>
</dbReference>
<accession>A0AAD6XGJ0</accession>
<dbReference type="PRINTS" id="PR00503">
    <property type="entry name" value="BROMODOMAIN"/>
</dbReference>
<dbReference type="Proteomes" id="UP001218188">
    <property type="component" value="Unassembled WGS sequence"/>
</dbReference>
<evidence type="ECO:0000313" key="6">
    <source>
        <dbReference type="Proteomes" id="UP001218188"/>
    </source>
</evidence>
<evidence type="ECO:0000256" key="2">
    <source>
        <dbReference type="PROSITE-ProRule" id="PRU00035"/>
    </source>
</evidence>
<evidence type="ECO:0000256" key="3">
    <source>
        <dbReference type="SAM" id="MobiDB-lite"/>
    </source>
</evidence>
<proteinExistence type="predicted"/>
<evidence type="ECO:0000313" key="5">
    <source>
        <dbReference type="EMBL" id="KAJ7047330.1"/>
    </source>
</evidence>
<feature type="compositionally biased region" description="Acidic residues" evidence="3">
    <location>
        <begin position="147"/>
        <end position="167"/>
    </location>
</feature>